<protein>
    <recommendedName>
        <fullName evidence="2">B box-type domain-containing protein</fullName>
    </recommendedName>
</protein>
<keyword evidence="1" id="KW-0479">Metal-binding</keyword>
<dbReference type="GO" id="GO:0008270">
    <property type="term" value="F:zinc ion binding"/>
    <property type="evidence" value="ECO:0007669"/>
    <property type="project" value="UniProtKB-KW"/>
</dbReference>
<dbReference type="Pfam" id="PF22586">
    <property type="entry name" value="ANCHR-like_BBOX"/>
    <property type="match status" value="1"/>
</dbReference>
<feature type="domain" description="B box-type" evidence="2">
    <location>
        <begin position="99"/>
        <end position="149"/>
    </location>
</feature>
<dbReference type="Gene3D" id="3.30.160.60">
    <property type="entry name" value="Classic Zinc Finger"/>
    <property type="match status" value="2"/>
</dbReference>
<dbReference type="AlphaFoldDB" id="A0A6J8EE42"/>
<dbReference type="PANTHER" id="PTHR25462">
    <property type="entry name" value="BONUS, ISOFORM C-RELATED"/>
    <property type="match status" value="1"/>
</dbReference>
<keyword evidence="1" id="KW-0862">Zinc</keyword>
<keyword evidence="4" id="KW-1185">Reference proteome</keyword>
<evidence type="ECO:0000313" key="3">
    <source>
        <dbReference type="EMBL" id="CAC5417942.1"/>
    </source>
</evidence>
<dbReference type="CDD" id="cd19757">
    <property type="entry name" value="Bbox1"/>
    <property type="match status" value="1"/>
</dbReference>
<sequence length="213" mass="23736">MDCDDGLCSPCLEDHKVNKASKKHQIIPVSQYVGIESVSSLIEQKCEEHDQRLTFYCLDHCVTVCALCVPELAGRTKTDLQASHLDNLESDLIKEMASSTDKLCGPCEARYITTTAVSWCMDCDDGLCSPCLEDHKVNKASKKHQTIPVGQYVGIESVSSLIKQDCEEHDQRLTFYCLDHCVTACALCVPEKHKQCTSLKPIEELSRNAKSKH</sequence>
<dbReference type="SUPFAM" id="SSF57845">
    <property type="entry name" value="B-box zinc-binding domain"/>
    <property type="match status" value="2"/>
</dbReference>
<evidence type="ECO:0000313" key="4">
    <source>
        <dbReference type="Proteomes" id="UP000507470"/>
    </source>
</evidence>
<organism evidence="3 4">
    <name type="scientific">Mytilus coruscus</name>
    <name type="common">Sea mussel</name>
    <dbReference type="NCBI Taxonomy" id="42192"/>
    <lineage>
        <taxon>Eukaryota</taxon>
        <taxon>Metazoa</taxon>
        <taxon>Spiralia</taxon>
        <taxon>Lophotrochozoa</taxon>
        <taxon>Mollusca</taxon>
        <taxon>Bivalvia</taxon>
        <taxon>Autobranchia</taxon>
        <taxon>Pteriomorphia</taxon>
        <taxon>Mytilida</taxon>
        <taxon>Mytiloidea</taxon>
        <taxon>Mytilidae</taxon>
        <taxon>Mytilinae</taxon>
        <taxon>Mytilus</taxon>
    </lineage>
</organism>
<keyword evidence="1" id="KW-0863">Zinc-finger</keyword>
<dbReference type="PROSITE" id="PS50119">
    <property type="entry name" value="ZF_BBOX"/>
    <property type="match status" value="1"/>
</dbReference>
<evidence type="ECO:0000259" key="2">
    <source>
        <dbReference type="PROSITE" id="PS50119"/>
    </source>
</evidence>
<proteinExistence type="predicted"/>
<accession>A0A6J8EE42</accession>
<name>A0A6J8EE42_MYTCO</name>
<reference evidence="3 4" key="1">
    <citation type="submission" date="2020-06" db="EMBL/GenBank/DDBJ databases">
        <authorList>
            <person name="Li R."/>
            <person name="Bekaert M."/>
        </authorList>
    </citation>
    <scope>NUCLEOTIDE SEQUENCE [LARGE SCALE GENOMIC DNA]</scope>
    <source>
        <strain evidence="4">wild</strain>
    </source>
</reference>
<dbReference type="EMBL" id="CACVKT020008827">
    <property type="protein sequence ID" value="CAC5417942.1"/>
    <property type="molecule type" value="Genomic_DNA"/>
</dbReference>
<gene>
    <name evidence="3" type="ORF">MCOR_50415</name>
</gene>
<dbReference type="OrthoDB" id="6094186at2759"/>
<dbReference type="PANTHER" id="PTHR25462:SF296">
    <property type="entry name" value="MEIOTIC P26, ISOFORM F"/>
    <property type="match status" value="1"/>
</dbReference>
<dbReference type="InterPro" id="IPR047153">
    <property type="entry name" value="TRIM45/56/19-like"/>
</dbReference>
<dbReference type="InterPro" id="IPR000315">
    <property type="entry name" value="Znf_B-box"/>
</dbReference>
<evidence type="ECO:0000256" key="1">
    <source>
        <dbReference type="PROSITE-ProRule" id="PRU00024"/>
    </source>
</evidence>
<dbReference type="Proteomes" id="UP000507470">
    <property type="component" value="Unassembled WGS sequence"/>
</dbReference>